<organism evidence="7 8">
    <name type="scientific">Natranaerobius trueperi</name>
    <dbReference type="NCBI Taxonomy" id="759412"/>
    <lineage>
        <taxon>Bacteria</taxon>
        <taxon>Bacillati</taxon>
        <taxon>Bacillota</taxon>
        <taxon>Clostridia</taxon>
        <taxon>Natranaerobiales</taxon>
        <taxon>Natranaerobiaceae</taxon>
        <taxon>Natranaerobius</taxon>
    </lineage>
</organism>
<dbReference type="InterPro" id="IPR039425">
    <property type="entry name" value="RNA_pol_sigma-70-like"/>
</dbReference>
<dbReference type="GO" id="GO:0003677">
    <property type="term" value="F:DNA binding"/>
    <property type="evidence" value="ECO:0007669"/>
    <property type="project" value="InterPro"/>
</dbReference>
<dbReference type="InterPro" id="IPR013249">
    <property type="entry name" value="RNA_pol_sigma70_r4_t2"/>
</dbReference>
<dbReference type="InterPro" id="IPR014284">
    <property type="entry name" value="RNA_pol_sigma-70_dom"/>
</dbReference>
<evidence type="ECO:0000256" key="1">
    <source>
        <dbReference type="ARBA" id="ARBA00010641"/>
    </source>
</evidence>
<dbReference type="InterPro" id="IPR036388">
    <property type="entry name" value="WH-like_DNA-bd_sf"/>
</dbReference>
<accession>A0A226C3N7</accession>
<dbReference type="InterPro" id="IPR013324">
    <property type="entry name" value="RNA_pol_sigma_r3/r4-like"/>
</dbReference>
<dbReference type="PANTHER" id="PTHR43133">
    <property type="entry name" value="RNA POLYMERASE ECF-TYPE SIGMA FACTO"/>
    <property type="match status" value="1"/>
</dbReference>
<dbReference type="InterPro" id="IPR013325">
    <property type="entry name" value="RNA_pol_sigma_r2"/>
</dbReference>
<dbReference type="OrthoDB" id="9784984at2"/>
<evidence type="ECO:0000256" key="3">
    <source>
        <dbReference type="ARBA" id="ARBA00023082"/>
    </source>
</evidence>
<keyword evidence="3" id="KW-0731">Sigma factor</keyword>
<dbReference type="Gene3D" id="1.10.10.10">
    <property type="entry name" value="Winged helix-like DNA-binding domain superfamily/Winged helix DNA-binding domain"/>
    <property type="match status" value="1"/>
</dbReference>
<evidence type="ECO:0000256" key="2">
    <source>
        <dbReference type="ARBA" id="ARBA00023015"/>
    </source>
</evidence>
<dbReference type="SUPFAM" id="SSF88946">
    <property type="entry name" value="Sigma2 domain of RNA polymerase sigma factors"/>
    <property type="match status" value="1"/>
</dbReference>
<dbReference type="PANTHER" id="PTHR43133:SF60">
    <property type="entry name" value="RNA POLYMERASE SIGMA FACTOR SIGV"/>
    <property type="match status" value="1"/>
</dbReference>
<keyword evidence="4" id="KW-0804">Transcription</keyword>
<dbReference type="GO" id="GO:0016987">
    <property type="term" value="F:sigma factor activity"/>
    <property type="evidence" value="ECO:0007669"/>
    <property type="project" value="UniProtKB-KW"/>
</dbReference>
<dbReference type="AlphaFoldDB" id="A0A226C3N7"/>
<dbReference type="Proteomes" id="UP000214588">
    <property type="component" value="Unassembled WGS sequence"/>
</dbReference>
<evidence type="ECO:0000259" key="6">
    <source>
        <dbReference type="Pfam" id="PF08281"/>
    </source>
</evidence>
<dbReference type="InterPro" id="IPR007627">
    <property type="entry name" value="RNA_pol_sigma70_r2"/>
</dbReference>
<proteinExistence type="inferred from homology"/>
<keyword evidence="2" id="KW-0805">Transcription regulation</keyword>
<comment type="similarity">
    <text evidence="1">Belongs to the sigma-70 factor family. ECF subfamily.</text>
</comment>
<protein>
    <submittedName>
        <fullName evidence="7">RNA polymerase subunit sigma-70</fullName>
    </submittedName>
</protein>
<evidence type="ECO:0000313" key="8">
    <source>
        <dbReference type="Proteomes" id="UP000214588"/>
    </source>
</evidence>
<reference evidence="7 8" key="1">
    <citation type="submission" date="2017-06" db="EMBL/GenBank/DDBJ databases">
        <title>Draft Genome Sequence of Natranaerobius trueperi halophilic, alkalithermophilic bacteria from soda lakes.</title>
        <authorList>
            <person name="Zhao B."/>
        </authorList>
    </citation>
    <scope>NUCLEOTIDE SEQUENCE [LARGE SCALE GENOMIC DNA]</scope>
    <source>
        <strain evidence="7 8">DSM 18760</strain>
    </source>
</reference>
<evidence type="ECO:0000313" key="7">
    <source>
        <dbReference type="EMBL" id="OWZ85030.1"/>
    </source>
</evidence>
<name>A0A226C3N7_9FIRM</name>
<dbReference type="SUPFAM" id="SSF88659">
    <property type="entry name" value="Sigma3 and sigma4 domains of RNA polymerase sigma factors"/>
    <property type="match status" value="1"/>
</dbReference>
<evidence type="ECO:0000256" key="4">
    <source>
        <dbReference type="ARBA" id="ARBA00023163"/>
    </source>
</evidence>
<dbReference type="GO" id="GO:0006352">
    <property type="term" value="P:DNA-templated transcription initiation"/>
    <property type="evidence" value="ECO:0007669"/>
    <property type="project" value="InterPro"/>
</dbReference>
<evidence type="ECO:0000259" key="5">
    <source>
        <dbReference type="Pfam" id="PF04542"/>
    </source>
</evidence>
<dbReference type="Pfam" id="PF04542">
    <property type="entry name" value="Sigma70_r2"/>
    <property type="match status" value="1"/>
</dbReference>
<dbReference type="CDD" id="cd06171">
    <property type="entry name" value="Sigma70_r4"/>
    <property type="match status" value="1"/>
</dbReference>
<gene>
    <name evidence="7" type="ORF">CDO51_01140</name>
</gene>
<feature type="domain" description="RNA polymerase sigma-70 region 2" evidence="5">
    <location>
        <begin position="22"/>
        <end position="81"/>
    </location>
</feature>
<feature type="domain" description="RNA polymerase sigma factor 70 region 4 type 2" evidence="6">
    <location>
        <begin position="102"/>
        <end position="153"/>
    </location>
</feature>
<dbReference type="NCBIfam" id="TIGR02937">
    <property type="entry name" value="sigma70-ECF"/>
    <property type="match status" value="1"/>
</dbReference>
<dbReference type="Pfam" id="PF08281">
    <property type="entry name" value="Sigma70_r4_2"/>
    <property type="match status" value="1"/>
</dbReference>
<keyword evidence="8" id="KW-1185">Reference proteome</keyword>
<dbReference type="Gene3D" id="1.10.1740.10">
    <property type="match status" value="1"/>
</dbReference>
<dbReference type="EMBL" id="NIQC01000001">
    <property type="protein sequence ID" value="OWZ85030.1"/>
    <property type="molecule type" value="Genomic_DNA"/>
</dbReference>
<sequence length="169" mass="20463">MIKKKNLQKELENYLINNREAHYRLAYSYLKNKEDALDVLQESTYKAFRTLEKQNSNLKIKSWFYKILINTSIDFIRKHKKITLVDDIDFQENQKDYYKDLDLEKALDNLDEHLKSIIILRYFEDFKLEEIGKILDVNTNTVKTRLYKALKLLRVDLEENKEDLNHEKN</sequence>
<comment type="caution">
    <text evidence="7">The sequence shown here is derived from an EMBL/GenBank/DDBJ whole genome shotgun (WGS) entry which is preliminary data.</text>
</comment>